<accession>A0ABC8UIH2</accession>
<proteinExistence type="predicted"/>
<protein>
    <submittedName>
        <fullName evidence="1">Uncharacterized protein</fullName>
    </submittedName>
</protein>
<evidence type="ECO:0000313" key="1">
    <source>
        <dbReference type="EMBL" id="CAK9180842.1"/>
    </source>
</evidence>
<dbReference type="Proteomes" id="UP001642360">
    <property type="component" value="Unassembled WGS sequence"/>
</dbReference>
<dbReference type="EMBL" id="CAUOFW020007845">
    <property type="protein sequence ID" value="CAK9180842.1"/>
    <property type="molecule type" value="Genomic_DNA"/>
</dbReference>
<evidence type="ECO:0000313" key="2">
    <source>
        <dbReference type="Proteomes" id="UP001642360"/>
    </source>
</evidence>
<sequence length="83" mass="9672">SKERLEIEFKPKTDDLEANQKELVESWDVVKLTNDYLKYLGVICDTYRKELNAKKDKVVSMDATIAELKDESATTWAKSYFSF</sequence>
<gene>
    <name evidence="1" type="ORF">ILEXP_LOCUS50869</name>
</gene>
<organism evidence="1 2">
    <name type="scientific">Ilex paraguariensis</name>
    <name type="common">yerba mate</name>
    <dbReference type="NCBI Taxonomy" id="185542"/>
    <lineage>
        <taxon>Eukaryota</taxon>
        <taxon>Viridiplantae</taxon>
        <taxon>Streptophyta</taxon>
        <taxon>Embryophyta</taxon>
        <taxon>Tracheophyta</taxon>
        <taxon>Spermatophyta</taxon>
        <taxon>Magnoliopsida</taxon>
        <taxon>eudicotyledons</taxon>
        <taxon>Gunneridae</taxon>
        <taxon>Pentapetalae</taxon>
        <taxon>asterids</taxon>
        <taxon>campanulids</taxon>
        <taxon>Aquifoliales</taxon>
        <taxon>Aquifoliaceae</taxon>
        <taxon>Ilex</taxon>
    </lineage>
</organism>
<feature type="non-terminal residue" evidence="1">
    <location>
        <position position="1"/>
    </location>
</feature>
<comment type="caution">
    <text evidence="1">The sequence shown here is derived from an EMBL/GenBank/DDBJ whole genome shotgun (WGS) entry which is preliminary data.</text>
</comment>
<dbReference type="AlphaFoldDB" id="A0ABC8UIH2"/>
<name>A0ABC8UIH2_9AQUA</name>
<keyword evidence="2" id="KW-1185">Reference proteome</keyword>
<reference evidence="1 2" key="1">
    <citation type="submission" date="2024-02" db="EMBL/GenBank/DDBJ databases">
        <authorList>
            <person name="Vignale AGUSTIN F."/>
            <person name="Sosa J E."/>
            <person name="Modenutti C."/>
        </authorList>
    </citation>
    <scope>NUCLEOTIDE SEQUENCE [LARGE SCALE GENOMIC DNA]</scope>
</reference>